<dbReference type="PROSITE" id="PS51253">
    <property type="entry name" value="HTH_CENPB"/>
    <property type="match status" value="1"/>
</dbReference>
<dbReference type="OrthoDB" id="6512965at2759"/>
<comment type="caution">
    <text evidence="5">The sequence shown here is derived from an EMBL/GenBank/DDBJ whole genome shotgun (WGS) entry which is preliminary data.</text>
</comment>
<dbReference type="GO" id="GO:0003677">
    <property type="term" value="F:DNA binding"/>
    <property type="evidence" value="ECO:0007669"/>
    <property type="project" value="UniProtKB-KW"/>
</dbReference>
<comment type="subcellular location">
    <subcellularLocation>
        <location evidence="1">Nucleus</location>
    </subcellularLocation>
</comment>
<feature type="region of interest" description="Disordered" evidence="3">
    <location>
        <begin position="216"/>
        <end position="237"/>
    </location>
</feature>
<protein>
    <recommendedName>
        <fullName evidence="4">HTH CENPB-type domain-containing protein</fullName>
    </recommendedName>
</protein>
<dbReference type="AlphaFoldDB" id="A0A9J6GJH1"/>
<dbReference type="VEuPathDB" id="VectorBase:HLOH_058443"/>
<dbReference type="InterPro" id="IPR009057">
    <property type="entry name" value="Homeodomain-like_sf"/>
</dbReference>
<dbReference type="Gene3D" id="1.10.10.60">
    <property type="entry name" value="Homeodomain-like"/>
    <property type="match status" value="1"/>
</dbReference>
<dbReference type="InterPro" id="IPR050863">
    <property type="entry name" value="CenT-Element_Derived"/>
</dbReference>
<dbReference type="InterPro" id="IPR006600">
    <property type="entry name" value="HTH_CenpB_DNA-bd_dom"/>
</dbReference>
<evidence type="ECO:0000256" key="3">
    <source>
        <dbReference type="SAM" id="MobiDB-lite"/>
    </source>
</evidence>
<dbReference type="PANTHER" id="PTHR19303">
    <property type="entry name" value="TRANSPOSON"/>
    <property type="match status" value="1"/>
</dbReference>
<name>A0A9J6GJH1_HAELO</name>
<dbReference type="Proteomes" id="UP000821853">
    <property type="component" value="Chromosome 5"/>
</dbReference>
<sequence length="237" mass="26446">MIFYTAAAKLSWRNDRWCEASRAAQQPDARAAGENNSSFALPPCFCVSTGSRFVALCCSVGLRNVFSQQRLRRQNAQGKGGDPSCHEDQQIRNFQEAFHPKEDALNLHKNMGAIEDAYAIEAFASSRKRLRLAKHPELEEAVVTWIREMRSQDTPLSGPMAMAKAADYALRLNIDDFGASVGWLHRFRDRHDVVFRILFGESKDLNSTLVIQPGPFGDSTDGAESCVTHPPVPDFTE</sequence>
<proteinExistence type="predicted"/>
<reference evidence="5 6" key="1">
    <citation type="journal article" date="2020" name="Cell">
        <title>Large-Scale Comparative Analyses of Tick Genomes Elucidate Their Genetic Diversity and Vector Capacities.</title>
        <authorList>
            <consortium name="Tick Genome and Microbiome Consortium (TIGMIC)"/>
            <person name="Jia N."/>
            <person name="Wang J."/>
            <person name="Shi W."/>
            <person name="Du L."/>
            <person name="Sun Y."/>
            <person name="Zhan W."/>
            <person name="Jiang J.F."/>
            <person name="Wang Q."/>
            <person name="Zhang B."/>
            <person name="Ji P."/>
            <person name="Bell-Sakyi L."/>
            <person name="Cui X.M."/>
            <person name="Yuan T.T."/>
            <person name="Jiang B.G."/>
            <person name="Yang W.F."/>
            <person name="Lam T.T."/>
            <person name="Chang Q.C."/>
            <person name="Ding S.J."/>
            <person name="Wang X.J."/>
            <person name="Zhu J.G."/>
            <person name="Ruan X.D."/>
            <person name="Zhao L."/>
            <person name="Wei J.T."/>
            <person name="Ye R.Z."/>
            <person name="Que T.C."/>
            <person name="Du C.H."/>
            <person name="Zhou Y.H."/>
            <person name="Cheng J.X."/>
            <person name="Dai P.F."/>
            <person name="Guo W.B."/>
            <person name="Han X.H."/>
            <person name="Huang E.J."/>
            <person name="Li L.F."/>
            <person name="Wei W."/>
            <person name="Gao Y.C."/>
            <person name="Liu J.Z."/>
            <person name="Shao H.Z."/>
            <person name="Wang X."/>
            <person name="Wang C.C."/>
            <person name="Yang T.C."/>
            <person name="Huo Q.B."/>
            <person name="Li W."/>
            <person name="Chen H.Y."/>
            <person name="Chen S.E."/>
            <person name="Zhou L.G."/>
            <person name="Ni X.B."/>
            <person name="Tian J.H."/>
            <person name="Sheng Y."/>
            <person name="Liu T."/>
            <person name="Pan Y.S."/>
            <person name="Xia L.Y."/>
            <person name="Li J."/>
            <person name="Zhao F."/>
            <person name="Cao W.C."/>
        </authorList>
    </citation>
    <scope>NUCLEOTIDE SEQUENCE [LARGE SCALE GENOMIC DNA]</scope>
    <source>
        <strain evidence="5">HaeL-2018</strain>
    </source>
</reference>
<evidence type="ECO:0000313" key="5">
    <source>
        <dbReference type="EMBL" id="KAH9375685.1"/>
    </source>
</evidence>
<evidence type="ECO:0000313" key="6">
    <source>
        <dbReference type="Proteomes" id="UP000821853"/>
    </source>
</evidence>
<keyword evidence="6" id="KW-1185">Reference proteome</keyword>
<keyword evidence="2" id="KW-0238">DNA-binding</keyword>
<feature type="domain" description="HTH CENPB-type" evidence="4">
    <location>
        <begin position="126"/>
        <end position="197"/>
    </location>
</feature>
<dbReference type="GO" id="GO:0005634">
    <property type="term" value="C:nucleus"/>
    <property type="evidence" value="ECO:0007669"/>
    <property type="project" value="UniProtKB-SubCell"/>
</dbReference>
<dbReference type="PANTHER" id="PTHR19303:SF73">
    <property type="entry name" value="PROTEIN PDC2"/>
    <property type="match status" value="1"/>
</dbReference>
<dbReference type="SUPFAM" id="SSF46689">
    <property type="entry name" value="Homeodomain-like"/>
    <property type="match status" value="1"/>
</dbReference>
<organism evidence="5 6">
    <name type="scientific">Haemaphysalis longicornis</name>
    <name type="common">Bush tick</name>
    <dbReference type="NCBI Taxonomy" id="44386"/>
    <lineage>
        <taxon>Eukaryota</taxon>
        <taxon>Metazoa</taxon>
        <taxon>Ecdysozoa</taxon>
        <taxon>Arthropoda</taxon>
        <taxon>Chelicerata</taxon>
        <taxon>Arachnida</taxon>
        <taxon>Acari</taxon>
        <taxon>Parasitiformes</taxon>
        <taxon>Ixodida</taxon>
        <taxon>Ixodoidea</taxon>
        <taxon>Ixodidae</taxon>
        <taxon>Haemaphysalinae</taxon>
        <taxon>Haemaphysalis</taxon>
    </lineage>
</organism>
<dbReference type="SMART" id="SM00674">
    <property type="entry name" value="CENPB"/>
    <property type="match status" value="1"/>
</dbReference>
<gene>
    <name evidence="5" type="ORF">HPB48_017749</name>
</gene>
<accession>A0A9J6GJH1</accession>
<evidence type="ECO:0000259" key="4">
    <source>
        <dbReference type="PROSITE" id="PS51253"/>
    </source>
</evidence>
<dbReference type="EMBL" id="JABSTR010000007">
    <property type="protein sequence ID" value="KAH9375685.1"/>
    <property type="molecule type" value="Genomic_DNA"/>
</dbReference>
<evidence type="ECO:0000256" key="1">
    <source>
        <dbReference type="ARBA" id="ARBA00004123"/>
    </source>
</evidence>
<evidence type="ECO:0000256" key="2">
    <source>
        <dbReference type="ARBA" id="ARBA00023125"/>
    </source>
</evidence>
<dbReference type="Pfam" id="PF03221">
    <property type="entry name" value="HTH_Tnp_Tc5"/>
    <property type="match status" value="1"/>
</dbReference>